<evidence type="ECO:0000313" key="1">
    <source>
        <dbReference type="EMBL" id="SCU75374.1"/>
    </source>
</evidence>
<name>A0A1K0IR55_CUPNE</name>
<proteinExistence type="predicted"/>
<organism evidence="1">
    <name type="scientific">Cupriavidus necator</name>
    <name type="common">Alcaligenes eutrophus</name>
    <name type="synonym">Ralstonia eutropha</name>
    <dbReference type="NCBI Taxonomy" id="106590"/>
    <lineage>
        <taxon>Bacteria</taxon>
        <taxon>Pseudomonadati</taxon>
        <taxon>Pseudomonadota</taxon>
        <taxon>Betaproteobacteria</taxon>
        <taxon>Burkholderiales</taxon>
        <taxon>Burkholderiaceae</taxon>
        <taxon>Cupriavidus</taxon>
    </lineage>
</organism>
<reference evidence="1" key="1">
    <citation type="submission" date="2016-09" db="EMBL/GenBank/DDBJ databases">
        <authorList>
            <person name="Capua I."/>
            <person name="De Benedictis P."/>
            <person name="Joannis T."/>
            <person name="Lombin L.H."/>
            <person name="Cattoli G."/>
        </authorList>
    </citation>
    <scope>NUCLEOTIDE SEQUENCE</scope>
    <source>
        <strain evidence="1">B9</strain>
    </source>
</reference>
<dbReference type="AlphaFoldDB" id="A0A1K0IR55"/>
<accession>A0A1K0IR55</accession>
<gene>
    <name evidence="1" type="ORF">CNECB9_2340019</name>
</gene>
<sequence>MMPLCDLCESQLDRPGHVPPHPRLVMSATLRTASGQNAFVYRCGHCGQTLLLASPDGEAPDRWTRLDADGWD</sequence>
<protein>
    <submittedName>
        <fullName evidence="1">Uncharacterized protein</fullName>
    </submittedName>
</protein>
<dbReference type="EMBL" id="FMSH01000151">
    <property type="protein sequence ID" value="SCU75374.1"/>
    <property type="molecule type" value="Genomic_DNA"/>
</dbReference>